<dbReference type="EMBL" id="QGDH01000119">
    <property type="protein sequence ID" value="RAR06240.1"/>
    <property type="molecule type" value="Genomic_DNA"/>
</dbReference>
<evidence type="ECO:0000313" key="2">
    <source>
        <dbReference type="Proteomes" id="UP000249619"/>
    </source>
</evidence>
<protein>
    <submittedName>
        <fullName evidence="1">Uncharacterized protein</fullName>
    </submittedName>
</protein>
<keyword evidence="2" id="KW-1185">Reference proteome</keyword>
<accession>A0A364MX80</accession>
<proteinExistence type="predicted"/>
<sequence>MTSITQEPMAVSILAGANGLVQLGLSISDLALLVDTGKKFGNFLRAGQNDSDLFDILGEDREEVLKRAGLVEVDEMEKTWPDLNFVHRGVKLEGNIKRSTWPQAMGPDVTKSRRKRESSDGVDSFTWVMVAIVSALDQCLPSNEIQELLIEVFVKILDRDDDITTALRIHIRKNIESWRSFGCARHIGLSIKTEMRKSLAETVHDPNYRRSIPQLNDAEKQDTGAMLIWLLRGDAGEFSAMSAITFSIAEALRKAKLDLCTDGNPTRETQACVAYHPEGQLLGGPKRGKTVVPRGLGFRPIQISWPRENPASMIEALGVSRDLANQMHQAWSRGRDAAEELTLIGGADGSYGYTNEVYYTLQVPSTASITRGYAPHIGMLADQGFPQGTELIYSALEWMLEKEPKDSARWLQNHTEREYLLRAETVDDSPRKEHASVFCKYQAFVFGFYYQLLQQILFFDLVHEKAFFQGIWGANSTTFLAMCTQLGRCLRSDEKVSRAHILYMLAAMYNGRRKVFNAQSSAPQLVGIIGPISVLVLPLVRTTDVPEEIWKIAIVYLPIADLTADNADGELMASEGGGLVFHYPSEYDKTVINVQPASPTQEWTVHPYMSIALGGEKTSGVVMAARCGERLVGWFNPLAADISFLSSAYLKESYSEDDVNAFEVKDKHWKAGKPLQPDTTRPGSAFGVVHSHNSGPLWYAAAGFYAEKGEEVAIARSANEFCGAFGRIQAQERGIVIA</sequence>
<name>A0A364MX80_STELY</name>
<reference evidence="2" key="1">
    <citation type="submission" date="2018-05" db="EMBL/GenBank/DDBJ databases">
        <title>Draft genome sequence of Stemphylium lycopersici strain CIDEFI 213.</title>
        <authorList>
            <person name="Medina R."/>
            <person name="Franco M.E.E."/>
            <person name="Lucentini C.G."/>
            <person name="Saparrat M.C.N."/>
            <person name="Balatti P.A."/>
        </authorList>
    </citation>
    <scope>NUCLEOTIDE SEQUENCE [LARGE SCALE GENOMIC DNA]</scope>
    <source>
        <strain evidence="2">CIDEFI 213</strain>
    </source>
</reference>
<dbReference type="AlphaFoldDB" id="A0A364MX80"/>
<gene>
    <name evidence="1" type="ORF">DDE83_007045</name>
</gene>
<organism evidence="1 2">
    <name type="scientific">Stemphylium lycopersici</name>
    <name type="common">Tomato gray leaf spot disease fungus</name>
    <name type="synonym">Thyrospora lycopersici</name>
    <dbReference type="NCBI Taxonomy" id="183478"/>
    <lineage>
        <taxon>Eukaryota</taxon>
        <taxon>Fungi</taxon>
        <taxon>Dikarya</taxon>
        <taxon>Ascomycota</taxon>
        <taxon>Pezizomycotina</taxon>
        <taxon>Dothideomycetes</taxon>
        <taxon>Pleosporomycetidae</taxon>
        <taxon>Pleosporales</taxon>
        <taxon>Pleosporineae</taxon>
        <taxon>Pleosporaceae</taxon>
        <taxon>Stemphylium</taxon>
    </lineage>
</organism>
<dbReference type="Proteomes" id="UP000249619">
    <property type="component" value="Unassembled WGS sequence"/>
</dbReference>
<comment type="caution">
    <text evidence="1">The sequence shown here is derived from an EMBL/GenBank/DDBJ whole genome shotgun (WGS) entry which is preliminary data.</text>
</comment>
<evidence type="ECO:0000313" key="1">
    <source>
        <dbReference type="EMBL" id="RAR06240.1"/>
    </source>
</evidence>